<keyword evidence="2" id="KW-0170">Cobalt</keyword>
<gene>
    <name evidence="3" type="primary">cbiKc</name>
    <name evidence="3" type="ORF">ZNDK_0295</name>
</gene>
<evidence type="ECO:0000313" key="3">
    <source>
        <dbReference type="EMBL" id="GFH62524.1"/>
    </source>
</evidence>
<dbReference type="GO" id="GO:0019251">
    <property type="term" value="P:anaerobic cobalamin biosynthetic process"/>
    <property type="evidence" value="ECO:0007669"/>
    <property type="project" value="InterPro"/>
</dbReference>
<name>A0A6L2R525_9BACT</name>
<dbReference type="AlphaFoldDB" id="A0A6L2R525"/>
<feature type="active site" description="Proton acceptor" evidence="1">
    <location>
        <position position="145"/>
    </location>
</feature>
<evidence type="ECO:0000313" key="4">
    <source>
        <dbReference type="Proteomes" id="UP000505077"/>
    </source>
</evidence>
<dbReference type="Gene3D" id="3.40.50.1400">
    <property type="match status" value="2"/>
</dbReference>
<accession>A0A6L2R525</accession>
<dbReference type="SUPFAM" id="SSF53800">
    <property type="entry name" value="Chelatase"/>
    <property type="match status" value="1"/>
</dbReference>
<comment type="caution">
    <text evidence="3">The sequence shown here is derived from an EMBL/GenBank/DDBJ whole genome shotgun (WGS) entry which is preliminary data.</text>
</comment>
<dbReference type="PIRSF" id="PIRSF033579">
    <property type="entry name" value="Anaer_Co_chel"/>
    <property type="match status" value="1"/>
</dbReference>
<feature type="binding site" evidence="2">
    <location>
        <position position="145"/>
    </location>
    <ligand>
        <name>Co(2+)</name>
        <dbReference type="ChEBI" id="CHEBI:48828"/>
    </ligand>
</feature>
<dbReference type="Pfam" id="PF06180">
    <property type="entry name" value="CbiK"/>
    <property type="match status" value="1"/>
</dbReference>
<dbReference type="Proteomes" id="UP000505077">
    <property type="component" value="Unassembled WGS sequence"/>
</dbReference>
<proteinExistence type="predicted"/>
<reference evidence="3 4" key="1">
    <citation type="journal article" date="2020" name="ISME J.">
        <title>Parallel Reductive Genome Evolution in Desulfovibrio Ectosymbionts Independently Acquired by Trichonympha Protists in the Termite Gut.</title>
        <authorList>
            <person name="Takeuchi M."/>
            <person name="Kuwahara H."/>
            <person name="Murakami T."/>
            <person name="Takahashi K."/>
            <person name="Kajitani R."/>
            <person name="Toyoda A."/>
            <person name="Itoh T."/>
            <person name="Ohkuma M."/>
            <person name="Hongoh Y."/>
        </authorList>
    </citation>
    <scope>NUCLEOTIDE SEQUENCE [LARGE SCALE GENOMIC DNA]</scope>
    <source>
        <strain evidence="3">ZnDsv-02</strain>
    </source>
</reference>
<keyword evidence="2" id="KW-0479">Metal-binding</keyword>
<evidence type="ECO:0000256" key="2">
    <source>
        <dbReference type="PIRSR" id="PIRSR033579-3"/>
    </source>
</evidence>
<sequence>MKKVILLVAFGAGNVQGQRMLRCFDERVRKHFPGIPVRWAFTSLMLRERLANAKLKSDSVRKALHKCCFEKFDEVAVQPLQTIAGEEYADVRDAVGEVAGQTGIRGRVGRPLLATDEDVRRAAEAVMRHLPETRGPDEDVVLMGHGARHAAVSRYGDLDAAASLLDARVHVGAMNGAVSLDNIVLRLTSRRVWLMPLLSVVGRHALRDMAGEHAGSWRSRIEAVGHECAPVLRGTVEYEEFIAIWLEHLEACF</sequence>
<dbReference type="EMBL" id="BLLL01000002">
    <property type="protein sequence ID" value="GFH62524.1"/>
    <property type="molecule type" value="Genomic_DNA"/>
</dbReference>
<dbReference type="GO" id="GO:0016852">
    <property type="term" value="F:sirohydrochlorin cobaltochelatase activity"/>
    <property type="evidence" value="ECO:0007669"/>
    <property type="project" value="InterPro"/>
</dbReference>
<protein>
    <submittedName>
        <fullName evidence="3">Sirohydrochlorin cobaltochelatase</fullName>
    </submittedName>
</protein>
<evidence type="ECO:0000256" key="1">
    <source>
        <dbReference type="PIRSR" id="PIRSR033579-1"/>
    </source>
</evidence>
<organism evidence="3 4">
    <name type="scientific">Candidatus Desulfovibrio kirbyi</name>
    <dbReference type="NCBI Taxonomy" id="2696086"/>
    <lineage>
        <taxon>Bacteria</taxon>
        <taxon>Pseudomonadati</taxon>
        <taxon>Thermodesulfobacteriota</taxon>
        <taxon>Desulfovibrionia</taxon>
        <taxon>Desulfovibrionales</taxon>
        <taxon>Desulfovibrionaceae</taxon>
        <taxon>Desulfovibrio</taxon>
    </lineage>
</organism>
<dbReference type="GO" id="GO:0046872">
    <property type="term" value="F:metal ion binding"/>
    <property type="evidence" value="ECO:0007669"/>
    <property type="project" value="UniProtKB-KW"/>
</dbReference>
<feature type="binding site" evidence="2">
    <location>
        <position position="204"/>
    </location>
    <ligand>
        <name>Co(2+)</name>
        <dbReference type="ChEBI" id="CHEBI:48828"/>
    </ligand>
</feature>
<dbReference type="InterPro" id="IPR010388">
    <property type="entry name" value="Anaerobic_Co-chelatase"/>
</dbReference>